<accession>A0ABP6VJQ1</accession>
<proteinExistence type="predicted"/>
<feature type="region of interest" description="Disordered" evidence="1">
    <location>
        <begin position="24"/>
        <end position="66"/>
    </location>
</feature>
<feature type="compositionally biased region" description="Polar residues" evidence="1">
    <location>
        <begin position="29"/>
        <end position="38"/>
    </location>
</feature>
<evidence type="ECO:0000256" key="1">
    <source>
        <dbReference type="SAM" id="MobiDB-lite"/>
    </source>
</evidence>
<evidence type="ECO:0000313" key="2">
    <source>
        <dbReference type="EMBL" id="GAA3536348.1"/>
    </source>
</evidence>
<protein>
    <submittedName>
        <fullName evidence="2">Uncharacterized protein</fullName>
    </submittedName>
</protein>
<sequence>MMPAPREPCVWRVVTVEGGFAVSGDYGAQMTQDDNTGGQPDEQRGSMRFQDGSTQPREPSLAEQRARRQALRDQEIQEQEAAAARAVAVKKADTKRKILIGGGVTVGLAGLISTYYTVAKPAETTAVCTDDKGIVQNDEFCDEEYAASHGGHYSGGFWIIPLATGGVSQYRYNYGGTGTIGQRVSGGSFTAPSGNTNVSTKTGKSVQRGGFGISGKSGGIGGTGKSGGS</sequence>
<feature type="compositionally biased region" description="Polar residues" evidence="1">
    <location>
        <begin position="186"/>
        <end position="205"/>
    </location>
</feature>
<name>A0ABP6VJQ1_9PSEU</name>
<dbReference type="Proteomes" id="UP001500689">
    <property type="component" value="Unassembled WGS sequence"/>
</dbReference>
<evidence type="ECO:0000313" key="3">
    <source>
        <dbReference type="Proteomes" id="UP001500689"/>
    </source>
</evidence>
<keyword evidence="3" id="KW-1185">Reference proteome</keyword>
<feature type="region of interest" description="Disordered" evidence="1">
    <location>
        <begin position="186"/>
        <end position="229"/>
    </location>
</feature>
<comment type="caution">
    <text evidence="2">The sequence shown here is derived from an EMBL/GenBank/DDBJ whole genome shotgun (WGS) entry which is preliminary data.</text>
</comment>
<gene>
    <name evidence="2" type="ORF">GCM10022222_20030</name>
</gene>
<feature type="compositionally biased region" description="Gly residues" evidence="1">
    <location>
        <begin position="209"/>
        <end position="229"/>
    </location>
</feature>
<organism evidence="2 3">
    <name type="scientific">Amycolatopsis ultiminotia</name>
    <dbReference type="NCBI Taxonomy" id="543629"/>
    <lineage>
        <taxon>Bacteria</taxon>
        <taxon>Bacillati</taxon>
        <taxon>Actinomycetota</taxon>
        <taxon>Actinomycetes</taxon>
        <taxon>Pseudonocardiales</taxon>
        <taxon>Pseudonocardiaceae</taxon>
        <taxon>Amycolatopsis</taxon>
    </lineage>
</organism>
<reference evidence="3" key="1">
    <citation type="journal article" date="2019" name="Int. J. Syst. Evol. Microbiol.">
        <title>The Global Catalogue of Microorganisms (GCM) 10K type strain sequencing project: providing services to taxonomists for standard genome sequencing and annotation.</title>
        <authorList>
            <consortium name="The Broad Institute Genomics Platform"/>
            <consortium name="The Broad Institute Genome Sequencing Center for Infectious Disease"/>
            <person name="Wu L."/>
            <person name="Ma J."/>
        </authorList>
    </citation>
    <scope>NUCLEOTIDE SEQUENCE [LARGE SCALE GENOMIC DNA]</scope>
    <source>
        <strain evidence="3">JCM 16898</strain>
    </source>
</reference>
<dbReference type="EMBL" id="BAAAZN010000003">
    <property type="protein sequence ID" value="GAA3536348.1"/>
    <property type="molecule type" value="Genomic_DNA"/>
</dbReference>